<dbReference type="Pfam" id="PF07603">
    <property type="entry name" value="Lcl_C"/>
    <property type="match status" value="2"/>
</dbReference>
<evidence type="ECO:0000259" key="2">
    <source>
        <dbReference type="Pfam" id="PF07603"/>
    </source>
</evidence>
<name>A0A5C8Z543_9GAMM</name>
<evidence type="ECO:0000313" key="3">
    <source>
        <dbReference type="EMBL" id="TXR52026.1"/>
    </source>
</evidence>
<reference evidence="3 4" key="1">
    <citation type="submission" date="2019-07" db="EMBL/GenBank/DDBJ databases">
        <title>Reinekea sp. strain SSH23 genome sequencing and assembly.</title>
        <authorList>
            <person name="Kim I."/>
        </authorList>
    </citation>
    <scope>NUCLEOTIDE SEQUENCE [LARGE SCALE GENOMIC DNA]</scope>
    <source>
        <strain evidence="3 4">SSH23</strain>
    </source>
</reference>
<keyword evidence="4" id="KW-1185">Reference proteome</keyword>
<organism evidence="3 4">
    <name type="scientific">Reinekea thalattae</name>
    <dbReference type="NCBI Taxonomy" id="2593301"/>
    <lineage>
        <taxon>Bacteria</taxon>
        <taxon>Pseudomonadati</taxon>
        <taxon>Pseudomonadota</taxon>
        <taxon>Gammaproteobacteria</taxon>
        <taxon>Oceanospirillales</taxon>
        <taxon>Saccharospirillaceae</taxon>
        <taxon>Reinekea</taxon>
    </lineage>
</organism>
<dbReference type="PANTHER" id="PTHR35812:SF1">
    <property type="entry name" value="LIPOPROTEIN"/>
    <property type="match status" value="1"/>
</dbReference>
<feature type="signal peptide" evidence="1">
    <location>
        <begin position="1"/>
        <end position="27"/>
    </location>
</feature>
<proteinExistence type="predicted"/>
<feature type="domain" description="Lcl C-terminal" evidence="2">
    <location>
        <begin position="250"/>
        <end position="393"/>
    </location>
</feature>
<comment type="caution">
    <text evidence="3">The sequence shown here is derived from an EMBL/GenBank/DDBJ whole genome shotgun (WGS) entry which is preliminary data.</text>
</comment>
<dbReference type="Proteomes" id="UP000321764">
    <property type="component" value="Unassembled WGS sequence"/>
</dbReference>
<gene>
    <name evidence="3" type="ORF">FME95_11455</name>
</gene>
<dbReference type="OrthoDB" id="9793251at2"/>
<dbReference type="EMBL" id="VKAD01000002">
    <property type="protein sequence ID" value="TXR52026.1"/>
    <property type="molecule type" value="Genomic_DNA"/>
</dbReference>
<feature type="domain" description="Lcl C-terminal" evidence="2">
    <location>
        <begin position="84"/>
        <end position="234"/>
    </location>
</feature>
<dbReference type="PANTHER" id="PTHR35812">
    <property type="entry name" value="LIPOPROTEIN"/>
    <property type="match status" value="1"/>
</dbReference>
<dbReference type="AlphaFoldDB" id="A0A5C8Z543"/>
<dbReference type="RefSeq" id="WP_147714622.1">
    <property type="nucleotide sequence ID" value="NZ_VKAD01000002.1"/>
</dbReference>
<evidence type="ECO:0000256" key="1">
    <source>
        <dbReference type="SAM" id="SignalP"/>
    </source>
</evidence>
<protein>
    <submittedName>
        <fullName evidence="3">DUF1566 domain-containing protein</fullName>
    </submittedName>
</protein>
<feature type="chain" id="PRO_5022933768" evidence="1">
    <location>
        <begin position="28"/>
        <end position="456"/>
    </location>
</feature>
<keyword evidence="1" id="KW-0732">Signal</keyword>
<accession>A0A5C8Z543</accession>
<sequence length="456" mass="50293">MTNHSPVSLLSSSALLVVFLSSCQTHAAVNTSSSLQLTNLAVETEQQLCYSTSKVINCGSDSRYSGQDAEYTGNQQHYIKHDNGTVSDQVTGLMWMASPDTNNDGQLTKADKLTSQQAADYCESSNFAGYNDWQLPTIKQAYSLINFQGTDTSPEARNTSKLTPFIDTNYFDFAYGNPAEGERIIDVQYATSTHYRNDEGTAMLFGVNLADGRIKAYGEKMRGVNKTYSVQCVRGNTNYGSSELVDNQNGTITDIQSGLMWAQNDSGADYDSGINYQRDINWQQSQGNSNVPLAANAKSKGAMNWVEALAYVQQMNDQAYLGYSDWRLPNVKELVSLVDYNYSPAKTQSPAIAPLFNSTPITNENGEADWAFYWSSTTHQALTPRGLRVNYASYVAFGRSLGYSKRLGGWFDVHGAGSQRSDPKTWDGTDYSNGHGPQADAIRVLNYVRLVRDANE</sequence>
<evidence type="ECO:0000313" key="4">
    <source>
        <dbReference type="Proteomes" id="UP000321764"/>
    </source>
</evidence>
<dbReference type="InterPro" id="IPR011460">
    <property type="entry name" value="Lcl_C"/>
</dbReference>